<dbReference type="GO" id="GO:0046872">
    <property type="term" value="F:metal ion binding"/>
    <property type="evidence" value="ECO:0007669"/>
    <property type="project" value="UniProtKB-KW"/>
</dbReference>
<keyword evidence="9" id="KW-0464">Manganese</keyword>
<evidence type="ECO:0000256" key="9">
    <source>
        <dbReference type="ARBA" id="ARBA00023211"/>
    </source>
</evidence>
<reference evidence="10" key="1">
    <citation type="submission" date="2015-12" db="EMBL/GenBank/DDBJ databases">
        <title>Update maize B73 reference genome by single molecule sequencing technologies.</title>
        <authorList>
            <consortium name="Maize Genome Sequencing Project"/>
            <person name="Ware D."/>
        </authorList>
    </citation>
    <scope>NUCLEOTIDE SEQUENCE</scope>
    <source>
        <tissue evidence="10">Seedling</tissue>
    </source>
</reference>
<evidence type="ECO:0000256" key="3">
    <source>
        <dbReference type="ARBA" id="ARBA00022722"/>
    </source>
</evidence>
<dbReference type="AlphaFoldDB" id="A0A1D6GM93"/>
<dbReference type="InterPro" id="IPR036389">
    <property type="entry name" value="RNase_III_sf"/>
</dbReference>
<dbReference type="Gene3D" id="3.30.160.20">
    <property type="match status" value="1"/>
</dbReference>
<dbReference type="ExpressionAtlas" id="A0A1D6GM93">
    <property type="expression patterns" value="baseline and differential"/>
</dbReference>
<gene>
    <name evidence="10" type="ORF">ZEAMMB73_Zm00001d013796</name>
</gene>
<evidence type="ECO:0000256" key="1">
    <source>
        <dbReference type="ARBA" id="ARBA00001936"/>
    </source>
</evidence>
<dbReference type="Pfam" id="PF00035">
    <property type="entry name" value="dsrm"/>
    <property type="match status" value="1"/>
</dbReference>
<comment type="cofactor">
    <cofactor evidence="2">
        <name>Mg(2+)</name>
        <dbReference type="ChEBI" id="CHEBI:18420"/>
    </cofactor>
</comment>
<evidence type="ECO:0000256" key="5">
    <source>
        <dbReference type="ARBA" id="ARBA00022759"/>
    </source>
</evidence>
<evidence type="ECO:0000313" key="10">
    <source>
        <dbReference type="EMBL" id="AQK64407.1"/>
    </source>
</evidence>
<evidence type="ECO:0000256" key="8">
    <source>
        <dbReference type="ARBA" id="ARBA00022884"/>
    </source>
</evidence>
<dbReference type="PROSITE" id="PS00517">
    <property type="entry name" value="RNASE_3_1"/>
    <property type="match status" value="1"/>
</dbReference>
<dbReference type="CDD" id="cd00593">
    <property type="entry name" value="RIBOc"/>
    <property type="match status" value="2"/>
</dbReference>
<dbReference type="Gene3D" id="1.10.1520.10">
    <property type="entry name" value="Ribonuclease III domain"/>
    <property type="match status" value="2"/>
</dbReference>
<dbReference type="PANTHER" id="PTHR14950:SF70">
    <property type="entry name" value="ENDORIBONUCLEASE DICER HOMOLOG 2"/>
    <property type="match status" value="1"/>
</dbReference>
<proteinExistence type="predicted"/>
<organism evidence="10">
    <name type="scientific">Zea mays</name>
    <name type="common">Maize</name>
    <dbReference type="NCBI Taxonomy" id="4577"/>
    <lineage>
        <taxon>Eukaryota</taxon>
        <taxon>Viridiplantae</taxon>
        <taxon>Streptophyta</taxon>
        <taxon>Embryophyta</taxon>
        <taxon>Tracheophyta</taxon>
        <taxon>Spermatophyta</taxon>
        <taxon>Magnoliopsida</taxon>
        <taxon>Liliopsida</taxon>
        <taxon>Poales</taxon>
        <taxon>Poaceae</taxon>
        <taxon>PACMAD clade</taxon>
        <taxon>Panicoideae</taxon>
        <taxon>Andropogonodae</taxon>
        <taxon>Andropogoneae</taxon>
        <taxon>Tripsacinae</taxon>
        <taxon>Zea</taxon>
    </lineage>
</organism>
<dbReference type="PROSITE" id="PS50137">
    <property type="entry name" value="DS_RBD"/>
    <property type="match status" value="1"/>
</dbReference>
<keyword evidence="4" id="KW-0479">Metal-binding</keyword>
<accession>A0A1D6GM93</accession>
<evidence type="ECO:0000256" key="7">
    <source>
        <dbReference type="ARBA" id="ARBA00022842"/>
    </source>
</evidence>
<keyword evidence="7" id="KW-0460">Magnesium</keyword>
<dbReference type="GO" id="GO:0004525">
    <property type="term" value="F:ribonuclease III activity"/>
    <property type="evidence" value="ECO:0007669"/>
    <property type="project" value="InterPro"/>
</dbReference>
<keyword evidence="8" id="KW-0694">RNA-binding</keyword>
<sequence length="434" mass="48612">MNNHLLCILCTRMFLFLPSFIDLQILEALTTKNCQEEFSQESLETLGDSFLKYITTQHFFVKYKHQHEGMLTKMKKNVISNAALCQLACSNNLVGYIRSEAFNPKTWIVPGVGYDICDRSLRKLKSKRIADSVEALIGAYLSTAGEQAAYIFLKSLGMDIEFHKMPIERVITIKAEEFINVKSLELLLDYSFNDPSLLMEALTHGSYQIAGTTPCYQRLEFLGDAVLDHIFTDYFYHQYPECTPELLTDLRSASVNNSCYAHAAVKAGLHKHVLHSSSALHKRMADYLDKFEQSFSGPSHGWEAGISLPKVLGDVVESIAGAIYIDAKHDKGVVWRSMKRILEPLVTPDTLQNDPVKELQEFCDSKGYTLEYTVTRDNGVSSVVAEVRTEGTTYKATRTGFSKLDAKKLAASSVLRDLKAADTKQYSANGISCT</sequence>
<keyword evidence="6" id="KW-0378">Hydrolase</keyword>
<dbReference type="InterPro" id="IPR014720">
    <property type="entry name" value="dsRBD_dom"/>
</dbReference>
<dbReference type="SUPFAM" id="SSF69065">
    <property type="entry name" value="RNase III domain-like"/>
    <property type="match status" value="2"/>
</dbReference>
<dbReference type="SMART" id="SM00535">
    <property type="entry name" value="RIBOc"/>
    <property type="match status" value="2"/>
</dbReference>
<dbReference type="PANTHER" id="PTHR14950">
    <property type="entry name" value="DICER-RELATED"/>
    <property type="match status" value="1"/>
</dbReference>
<evidence type="ECO:0000256" key="6">
    <source>
        <dbReference type="ARBA" id="ARBA00022801"/>
    </source>
</evidence>
<dbReference type="InterPro" id="IPR000999">
    <property type="entry name" value="RNase_III_dom"/>
</dbReference>
<keyword evidence="5" id="KW-0255">Endonuclease</keyword>
<dbReference type="Pfam" id="PF00636">
    <property type="entry name" value="Ribonuclease_3"/>
    <property type="match status" value="2"/>
</dbReference>
<keyword evidence="3" id="KW-0540">Nuclease</keyword>
<dbReference type="EMBL" id="CM000781">
    <property type="protein sequence ID" value="AQK64407.1"/>
    <property type="molecule type" value="Genomic_DNA"/>
</dbReference>
<evidence type="ECO:0000256" key="2">
    <source>
        <dbReference type="ARBA" id="ARBA00001946"/>
    </source>
</evidence>
<dbReference type="GO" id="GO:0006396">
    <property type="term" value="P:RNA processing"/>
    <property type="evidence" value="ECO:0007669"/>
    <property type="project" value="InterPro"/>
</dbReference>
<name>A0A1D6GM93_MAIZE</name>
<dbReference type="SUPFAM" id="SSF54768">
    <property type="entry name" value="dsRNA-binding domain-like"/>
    <property type="match status" value="1"/>
</dbReference>
<dbReference type="PROSITE" id="PS50142">
    <property type="entry name" value="RNASE_3_2"/>
    <property type="match status" value="2"/>
</dbReference>
<protein>
    <submittedName>
        <fullName evidence="10">Dicer-like 105</fullName>
    </submittedName>
</protein>
<evidence type="ECO:0000256" key="4">
    <source>
        <dbReference type="ARBA" id="ARBA00022723"/>
    </source>
</evidence>
<dbReference type="GO" id="GO:0003723">
    <property type="term" value="F:RNA binding"/>
    <property type="evidence" value="ECO:0007669"/>
    <property type="project" value="UniProtKB-UniRule"/>
</dbReference>
<dbReference type="FunFam" id="1.10.1520.10:FF:000004">
    <property type="entry name" value="Endoribonuclease dicer-like 1"/>
    <property type="match status" value="1"/>
</dbReference>
<comment type="cofactor">
    <cofactor evidence="1">
        <name>Mn(2+)</name>
        <dbReference type="ChEBI" id="CHEBI:29035"/>
    </cofactor>
</comment>
<dbReference type="SMART" id="SM00358">
    <property type="entry name" value="DSRM"/>
    <property type="match status" value="1"/>
</dbReference>